<organism evidence="1 2">
    <name type="scientific">Streptomyces vietnamensis</name>
    <dbReference type="NCBI Taxonomy" id="362257"/>
    <lineage>
        <taxon>Bacteria</taxon>
        <taxon>Bacillati</taxon>
        <taxon>Actinomycetota</taxon>
        <taxon>Actinomycetes</taxon>
        <taxon>Kitasatosporales</taxon>
        <taxon>Streptomycetaceae</taxon>
        <taxon>Streptomyces</taxon>
    </lineage>
</organism>
<proteinExistence type="predicted"/>
<reference evidence="1 2" key="1">
    <citation type="submission" date="2014-12" db="EMBL/GenBank/DDBJ databases">
        <title>Complete genome sequence of Streptomyces vietnamensis strain GIMV4.0001, a genetic manipulable producer of the benzoisochromanequinone antibiotic granaticin.</title>
        <authorList>
            <person name="Deng M.R."/>
            <person name="Guo J."/>
            <person name="Ma L.Y."/>
            <person name="Feng G.D."/>
            <person name="Mo C.Y."/>
            <person name="Zhu H.H."/>
        </authorList>
    </citation>
    <scope>NUCLEOTIDE SEQUENCE [LARGE SCALE GENOMIC DNA]</scope>
    <source>
        <strain evidence="2">GIMV4.0001</strain>
    </source>
</reference>
<gene>
    <name evidence="1" type="ORF">SVTN_11685</name>
</gene>
<accession>A0A0B5I5Q6</accession>
<protein>
    <recommendedName>
        <fullName evidence="3">Antibiotic biosynthesis monooxygenase</fullName>
    </recommendedName>
</protein>
<evidence type="ECO:0000313" key="2">
    <source>
        <dbReference type="Proteomes" id="UP000031774"/>
    </source>
</evidence>
<dbReference type="AlphaFoldDB" id="A0A0B5I5Q6"/>
<evidence type="ECO:0008006" key="3">
    <source>
        <dbReference type="Google" id="ProtNLM"/>
    </source>
</evidence>
<dbReference type="HOGENOM" id="CLU_182343_0_0_11"/>
<dbReference type="KEGG" id="svt:SVTN_11685"/>
<evidence type="ECO:0000313" key="1">
    <source>
        <dbReference type="EMBL" id="AJF64988.1"/>
    </source>
</evidence>
<dbReference type="Proteomes" id="UP000031774">
    <property type="component" value="Chromosome"/>
</dbReference>
<keyword evidence="2" id="KW-1185">Reference proteome</keyword>
<sequence length="97" mass="10444">MAIIVTFEFPDAGQELYDAVIDRVTDGQGFTQFADLPNPGLISHAAGPVDGGFRVTEVWESMEALETHAKTFGPILTDLGHADVQPTIIPAHNVVVR</sequence>
<dbReference type="RefSeq" id="WP_041129037.1">
    <property type="nucleotide sequence ID" value="NZ_CP010407.1"/>
</dbReference>
<name>A0A0B5I5Q6_9ACTN</name>
<dbReference type="EMBL" id="CP010407">
    <property type="protein sequence ID" value="AJF64988.1"/>
    <property type="molecule type" value="Genomic_DNA"/>
</dbReference>